<evidence type="ECO:0000256" key="1">
    <source>
        <dbReference type="SAM" id="MobiDB-lite"/>
    </source>
</evidence>
<evidence type="ECO:0000313" key="2">
    <source>
        <dbReference type="EMBL" id="CAD8431241.1"/>
    </source>
</evidence>
<protein>
    <recommendedName>
        <fullName evidence="3">SAM domain-containing protein</fullName>
    </recommendedName>
</protein>
<feature type="region of interest" description="Disordered" evidence="1">
    <location>
        <begin position="70"/>
        <end position="109"/>
    </location>
</feature>
<organism evidence="2">
    <name type="scientific">Amorphochlora amoebiformis</name>
    <dbReference type="NCBI Taxonomy" id="1561963"/>
    <lineage>
        <taxon>Eukaryota</taxon>
        <taxon>Sar</taxon>
        <taxon>Rhizaria</taxon>
        <taxon>Cercozoa</taxon>
        <taxon>Chlorarachniophyceae</taxon>
        <taxon>Amorphochlora</taxon>
    </lineage>
</organism>
<feature type="region of interest" description="Disordered" evidence="1">
    <location>
        <begin position="163"/>
        <end position="193"/>
    </location>
</feature>
<sequence length="294" mass="33049">MDVSDVMDDFLSAIGLTMLKDPLSQEDLKEPSDLANISLEELNEFMLTCGVKLKLGQKVRLRKAWRSITETGSWTPPNHTEPKPKPKPTPGPISEPSKPEAKESKGDEKDESIVYIGKCKIAGRQGYLRLPFSEKEIEMQYTQRRKTMVQFELPQILRDSTGRISGEIAITPNPPEKSNKRKKKNKTAPEEKGSPSVIFGLMVPWAPNHPLFLSTLTDAKQKESFTVDWSPLNGDHLLLTTETNSSQNGIALWLNLRFQPIAGLLIKPLMAIIQPHVPKPIHKPPQIQHRLEKA</sequence>
<accession>A0A7S0CR68</accession>
<feature type="compositionally biased region" description="Basic and acidic residues" evidence="1">
    <location>
        <begin position="97"/>
        <end position="109"/>
    </location>
</feature>
<gene>
    <name evidence="2" type="ORF">LAMO00422_LOCUS1587</name>
</gene>
<reference evidence="2" key="1">
    <citation type="submission" date="2021-01" db="EMBL/GenBank/DDBJ databases">
        <authorList>
            <person name="Corre E."/>
            <person name="Pelletier E."/>
            <person name="Niang G."/>
            <person name="Scheremetjew M."/>
            <person name="Finn R."/>
            <person name="Kale V."/>
            <person name="Holt S."/>
            <person name="Cochrane G."/>
            <person name="Meng A."/>
            <person name="Brown T."/>
            <person name="Cohen L."/>
        </authorList>
    </citation>
    <scope>NUCLEOTIDE SEQUENCE</scope>
    <source>
        <strain evidence="2">CCMP2058</strain>
    </source>
</reference>
<evidence type="ECO:0008006" key="3">
    <source>
        <dbReference type="Google" id="ProtNLM"/>
    </source>
</evidence>
<proteinExistence type="predicted"/>
<name>A0A7S0CR68_9EUKA</name>
<dbReference type="AlphaFoldDB" id="A0A7S0CR68"/>
<dbReference type="EMBL" id="HBEM01002201">
    <property type="protein sequence ID" value="CAD8431241.1"/>
    <property type="molecule type" value="Transcribed_RNA"/>
</dbReference>